<dbReference type="InterPro" id="IPR058517">
    <property type="entry name" value="DUF8204"/>
</dbReference>
<evidence type="ECO:0000313" key="4">
    <source>
        <dbReference type="Proteomes" id="UP000187406"/>
    </source>
</evidence>
<organism evidence="3 4">
    <name type="scientific">Cephalotus follicularis</name>
    <name type="common">Albany pitcher plant</name>
    <dbReference type="NCBI Taxonomy" id="3775"/>
    <lineage>
        <taxon>Eukaryota</taxon>
        <taxon>Viridiplantae</taxon>
        <taxon>Streptophyta</taxon>
        <taxon>Embryophyta</taxon>
        <taxon>Tracheophyta</taxon>
        <taxon>Spermatophyta</taxon>
        <taxon>Magnoliopsida</taxon>
        <taxon>eudicotyledons</taxon>
        <taxon>Gunneridae</taxon>
        <taxon>Pentapetalae</taxon>
        <taxon>rosids</taxon>
        <taxon>fabids</taxon>
        <taxon>Oxalidales</taxon>
        <taxon>Cephalotaceae</taxon>
        <taxon>Cephalotus</taxon>
    </lineage>
</organism>
<dbReference type="InParanoid" id="A0A1Q3C6K2"/>
<dbReference type="STRING" id="3775.A0A1Q3C6K2"/>
<feature type="compositionally biased region" description="Basic and acidic residues" evidence="1">
    <location>
        <begin position="11"/>
        <end position="25"/>
    </location>
</feature>
<protein>
    <recommendedName>
        <fullName evidence="2">DUF8204 domain-containing protein</fullName>
    </recommendedName>
</protein>
<dbReference type="Pfam" id="PF26631">
    <property type="entry name" value="DUF8204"/>
    <property type="match status" value="1"/>
</dbReference>
<comment type="caution">
    <text evidence="3">The sequence shown here is derived from an EMBL/GenBank/DDBJ whole genome shotgun (WGS) entry which is preliminary data.</text>
</comment>
<gene>
    <name evidence="3" type="ORF">CFOL_v3_19383</name>
</gene>
<sequence>MNTSNEIGGGEEEKTKARQTDENRKAKSCKGYLYYSSSLKSKGRNPRCIGIPRTLQQVSNYVVGQSQAEASKEGRTLLDFYYGCLGYSVALNGKDSPIDKQGEKPELPLCVGLELIVDRRVRSVDTASVPAHVHTKEDGHELPQPRTYRPTHSSGDDFMSRFTRNANVVASGVARNMRRVGNYVKESFEDILYPYRRRPK</sequence>
<dbReference type="FunCoup" id="A0A1Q3C6K2">
    <property type="interactions" value="1374"/>
</dbReference>
<dbReference type="OrthoDB" id="510712at2759"/>
<reference evidence="4" key="1">
    <citation type="submission" date="2016-04" db="EMBL/GenBank/DDBJ databases">
        <title>Cephalotus genome sequencing.</title>
        <authorList>
            <person name="Fukushima K."/>
            <person name="Hasebe M."/>
            <person name="Fang X."/>
        </authorList>
    </citation>
    <scope>NUCLEOTIDE SEQUENCE [LARGE SCALE GENOMIC DNA]</scope>
    <source>
        <strain evidence="4">cv. St1</strain>
    </source>
</reference>
<evidence type="ECO:0000313" key="3">
    <source>
        <dbReference type="EMBL" id="GAV75907.1"/>
    </source>
</evidence>
<feature type="region of interest" description="Disordered" evidence="1">
    <location>
        <begin position="1"/>
        <end position="26"/>
    </location>
</feature>
<evidence type="ECO:0000256" key="1">
    <source>
        <dbReference type="SAM" id="MobiDB-lite"/>
    </source>
</evidence>
<dbReference type="EMBL" id="BDDD01001433">
    <property type="protein sequence ID" value="GAV75907.1"/>
    <property type="molecule type" value="Genomic_DNA"/>
</dbReference>
<proteinExistence type="predicted"/>
<name>A0A1Q3C6K2_CEPFO</name>
<feature type="domain" description="DUF8204" evidence="2">
    <location>
        <begin position="25"/>
        <end position="115"/>
    </location>
</feature>
<dbReference type="PANTHER" id="PTHR34566:SF2">
    <property type="entry name" value="ALTERED INHERITANCE OF MITOCHONDRIA PROTEIN"/>
    <property type="match status" value="1"/>
</dbReference>
<dbReference type="Proteomes" id="UP000187406">
    <property type="component" value="Unassembled WGS sequence"/>
</dbReference>
<dbReference type="AlphaFoldDB" id="A0A1Q3C6K2"/>
<keyword evidence="4" id="KW-1185">Reference proteome</keyword>
<evidence type="ECO:0000259" key="2">
    <source>
        <dbReference type="Pfam" id="PF26631"/>
    </source>
</evidence>
<dbReference type="PANTHER" id="PTHR34566">
    <property type="entry name" value="ALTERED INHERITANCE OF MITOCHONDRIA PROTEIN"/>
    <property type="match status" value="1"/>
</dbReference>
<accession>A0A1Q3C6K2</accession>